<keyword evidence="2" id="KW-1185">Reference proteome</keyword>
<sequence>MAIGDFNTIPSPNEKTCGLSDGRRCPYFGDFVDLANLHDLGFRDLLLLGTGVLALPRGRPFGFLAGWAEHPDFDNFMKDQWDFQGNMSASLDKITGNLKD</sequence>
<dbReference type="Proteomes" id="UP001358586">
    <property type="component" value="Chromosome 8"/>
</dbReference>
<comment type="caution">
    <text evidence="1">The sequence shown here is derived from an EMBL/GenBank/DDBJ whole genome shotgun (WGS) entry which is preliminary data.</text>
</comment>
<accession>A0ABR0NYF8</accession>
<name>A0ABR0NYF8_GOSAR</name>
<evidence type="ECO:0008006" key="3">
    <source>
        <dbReference type="Google" id="ProtNLM"/>
    </source>
</evidence>
<proteinExistence type="predicted"/>
<protein>
    <recommendedName>
        <fullName evidence="3">Endonuclease/exonuclease/phosphatase domain-containing protein</fullName>
    </recommendedName>
</protein>
<evidence type="ECO:0000313" key="2">
    <source>
        <dbReference type="Proteomes" id="UP001358586"/>
    </source>
</evidence>
<organism evidence="1 2">
    <name type="scientific">Gossypium arboreum</name>
    <name type="common">Tree cotton</name>
    <name type="synonym">Gossypium nanking</name>
    <dbReference type="NCBI Taxonomy" id="29729"/>
    <lineage>
        <taxon>Eukaryota</taxon>
        <taxon>Viridiplantae</taxon>
        <taxon>Streptophyta</taxon>
        <taxon>Embryophyta</taxon>
        <taxon>Tracheophyta</taxon>
        <taxon>Spermatophyta</taxon>
        <taxon>Magnoliopsida</taxon>
        <taxon>eudicotyledons</taxon>
        <taxon>Gunneridae</taxon>
        <taxon>Pentapetalae</taxon>
        <taxon>rosids</taxon>
        <taxon>malvids</taxon>
        <taxon>Malvales</taxon>
        <taxon>Malvaceae</taxon>
        <taxon>Malvoideae</taxon>
        <taxon>Gossypium</taxon>
    </lineage>
</organism>
<reference evidence="1 2" key="1">
    <citation type="submission" date="2023-03" db="EMBL/GenBank/DDBJ databases">
        <title>WGS of Gossypium arboreum.</title>
        <authorList>
            <person name="Yu D."/>
        </authorList>
    </citation>
    <scope>NUCLEOTIDE SEQUENCE [LARGE SCALE GENOMIC DNA]</scope>
    <source>
        <tissue evidence="1">Leaf</tissue>
    </source>
</reference>
<dbReference type="EMBL" id="JARKNE010000008">
    <property type="protein sequence ID" value="KAK5810944.1"/>
    <property type="molecule type" value="Genomic_DNA"/>
</dbReference>
<evidence type="ECO:0000313" key="1">
    <source>
        <dbReference type="EMBL" id="KAK5810944.1"/>
    </source>
</evidence>
<gene>
    <name evidence="1" type="ORF">PVK06_026261</name>
</gene>